<organism evidence="4 5">
    <name type="scientific">Patiria miniata</name>
    <name type="common">Bat star</name>
    <name type="synonym">Asterina miniata</name>
    <dbReference type="NCBI Taxonomy" id="46514"/>
    <lineage>
        <taxon>Eukaryota</taxon>
        <taxon>Metazoa</taxon>
        <taxon>Echinodermata</taxon>
        <taxon>Eleutherozoa</taxon>
        <taxon>Asterozoa</taxon>
        <taxon>Asteroidea</taxon>
        <taxon>Valvatacea</taxon>
        <taxon>Valvatida</taxon>
        <taxon>Asterinidae</taxon>
        <taxon>Patiria</taxon>
    </lineage>
</organism>
<dbReference type="CDD" id="cd21664">
    <property type="entry name" value="SMP_C2CD2-like"/>
    <property type="match status" value="1"/>
</dbReference>
<dbReference type="GeneID" id="119735612"/>
<protein>
    <recommendedName>
        <fullName evidence="3">C2 domain-containing protein</fullName>
    </recommendedName>
</protein>
<dbReference type="CDD" id="cd08678">
    <property type="entry name" value="C2_C21orf25-like"/>
    <property type="match status" value="1"/>
</dbReference>
<dbReference type="AlphaFoldDB" id="A0A914AMQ6"/>
<feature type="compositionally biased region" description="Gly residues" evidence="1">
    <location>
        <begin position="83"/>
        <end position="103"/>
    </location>
</feature>
<dbReference type="InterPro" id="IPR040885">
    <property type="entry name" value="SMP_C2CD2L"/>
</dbReference>
<feature type="compositionally biased region" description="Polar residues" evidence="1">
    <location>
        <begin position="323"/>
        <end position="333"/>
    </location>
</feature>
<evidence type="ECO:0000313" key="4">
    <source>
        <dbReference type="EnsemblMetazoa" id="XP_038065310.1"/>
    </source>
</evidence>
<dbReference type="InterPro" id="IPR000008">
    <property type="entry name" value="C2_dom"/>
</dbReference>
<feature type="compositionally biased region" description="Basic and acidic residues" evidence="1">
    <location>
        <begin position="718"/>
        <end position="731"/>
    </location>
</feature>
<dbReference type="EnsemblMetazoa" id="XM_038209382.1">
    <property type="protein sequence ID" value="XP_038065310.1"/>
    <property type="gene ID" value="LOC119735612"/>
</dbReference>
<feature type="region of interest" description="Disordered" evidence="1">
    <location>
        <begin position="603"/>
        <end position="637"/>
    </location>
</feature>
<keyword evidence="2" id="KW-0812">Transmembrane</keyword>
<dbReference type="OMA" id="NSICMAK"/>
<feature type="domain" description="C2" evidence="3">
    <location>
        <begin position="333"/>
        <end position="452"/>
    </location>
</feature>
<accession>A0A914AMQ6</accession>
<sequence>MSSVQAAESSGTGATVDNNAWTHGITEWLNKMAGLSAYFLSALQSGEIDVLDVLLIFWVVLAAVVVATVSWYDSMRRPKGQKVAGGGRDGGNGAVRGSPGRGGWSEATPGQTPGGPGEAGAETCRWLNSLVAWMYMHQSQAPGQLLTAWLKALNDQTRKRGSSVQVTFDRLKAGSLPPKISAIRAEAGPRDLLTVTCQVEATGVAFVIFATQQTASSVKLSTCDVAIEKLIGKLRVQVQCKVQCVSDELLQVNAVFESKPDLSLTVRPQTSSKNDPVDLMLVEEIVRGAVMGAMTCVDLSTKTVPRELLTPTAAPINMSQRTAFHQPPTNANVRNKPMTGTPMGRTLTAADRRLLVKVIKANGLRERDGTSASDPYCVVTIDQPSQKHKTNIIRNTVNPFWDEHFLFELNNYSSELRFEVYDRDRMLRDEFLGEALICLDSLERNPSSRQIIPLQGRLSESDNIKGSLTVEFVFSLSPEETESEMLKRFVYCPQEFSPEPSAKERFLFPGDQGWEANEGFLFMEPADQVWMDSTGFKPRHPVSPTKRVETQRTVAPDGTIITTVTTTTARPKQLGDRRGPSNEMPTRVLTTSSILPEPQLATFTDAPPADTMEVPAEQRHSNSSTMTDPEMLVVSGGPHSVADTAIKHLSESSKDDRPRTPTKKSTLIIHGLAQEAGGEKTPTEDFLMTDDPLGPKEGDSIKRDASPRGSKRRFFNFKKKDKDKDKRRTSSTEDTSVNGSETPGSEARKGSDARKGRSNTLDVPSSGRSRESSPSRMKKRVFSFLKKDKKDKSRPYSSSTDLQNGAEHHSRQGESPSPTTPLSSTGSSLSVPGGGRSSSTGDLKTGKVTDEQRRLSADARQGKEKAIGSPV</sequence>
<keyword evidence="5" id="KW-1185">Reference proteome</keyword>
<feature type="transmembrane region" description="Helical" evidence="2">
    <location>
        <begin position="53"/>
        <end position="72"/>
    </location>
</feature>
<feature type="compositionally biased region" description="Basic and acidic residues" evidence="1">
    <location>
        <begin position="746"/>
        <end position="755"/>
    </location>
</feature>
<keyword evidence="2" id="KW-1133">Transmembrane helix</keyword>
<dbReference type="Pfam" id="PF18696">
    <property type="entry name" value="SMP_C2CD2L"/>
    <property type="match status" value="1"/>
</dbReference>
<feature type="region of interest" description="Disordered" evidence="1">
    <location>
        <begin position="323"/>
        <end position="344"/>
    </location>
</feature>
<feature type="compositionally biased region" description="Basic and acidic residues" evidence="1">
    <location>
        <begin position="844"/>
        <end position="871"/>
    </location>
</feature>
<dbReference type="OrthoDB" id="9976063at2759"/>
<proteinExistence type="predicted"/>
<dbReference type="Pfam" id="PF00168">
    <property type="entry name" value="C2"/>
    <property type="match status" value="1"/>
</dbReference>
<evidence type="ECO:0000313" key="5">
    <source>
        <dbReference type="Proteomes" id="UP000887568"/>
    </source>
</evidence>
<dbReference type="PANTHER" id="PTHR21119:SF5">
    <property type="entry name" value="C2 DOMAIN-CONTAINING PROTEIN"/>
    <property type="match status" value="1"/>
</dbReference>
<keyword evidence="2" id="KW-0472">Membrane</keyword>
<evidence type="ECO:0000259" key="3">
    <source>
        <dbReference type="PROSITE" id="PS50004"/>
    </source>
</evidence>
<evidence type="ECO:0000256" key="1">
    <source>
        <dbReference type="SAM" id="MobiDB-lite"/>
    </source>
</evidence>
<dbReference type="Proteomes" id="UP000887568">
    <property type="component" value="Unplaced"/>
</dbReference>
<feature type="compositionally biased region" description="Basic and acidic residues" evidence="1">
    <location>
        <begin position="693"/>
        <end position="706"/>
    </location>
</feature>
<feature type="compositionally biased region" description="Low complexity" evidence="1">
    <location>
        <begin position="815"/>
        <end position="831"/>
    </location>
</feature>
<feature type="region of interest" description="Disordered" evidence="1">
    <location>
        <begin position="649"/>
        <end position="668"/>
    </location>
</feature>
<dbReference type="InterPro" id="IPR039934">
    <property type="entry name" value="C2CD2/C2CD2L"/>
</dbReference>
<name>A0A914AMQ6_PATMI</name>
<dbReference type="InterPro" id="IPR035892">
    <property type="entry name" value="C2_domain_sf"/>
</dbReference>
<dbReference type="SUPFAM" id="SSF49562">
    <property type="entry name" value="C2 domain (Calcium/lipid-binding domain, CaLB)"/>
    <property type="match status" value="1"/>
</dbReference>
<dbReference type="SMART" id="SM00239">
    <property type="entry name" value="C2"/>
    <property type="match status" value="1"/>
</dbReference>
<feature type="region of interest" description="Disordered" evidence="1">
    <location>
        <begin position="673"/>
        <end position="871"/>
    </location>
</feature>
<dbReference type="PANTHER" id="PTHR21119">
    <property type="entry name" value="C2 DOMAIN-CONTAINING PROTEIN"/>
    <property type="match status" value="1"/>
</dbReference>
<feature type="compositionally biased region" description="Polar residues" evidence="1">
    <location>
        <begin position="732"/>
        <end position="743"/>
    </location>
</feature>
<feature type="region of interest" description="Disordered" evidence="1">
    <location>
        <begin position="79"/>
        <end position="120"/>
    </location>
</feature>
<feature type="compositionally biased region" description="Basic and acidic residues" evidence="1">
    <location>
        <begin position="649"/>
        <end position="659"/>
    </location>
</feature>
<feature type="compositionally biased region" description="Basic and acidic residues" evidence="1">
    <location>
        <begin position="785"/>
        <end position="794"/>
    </location>
</feature>
<evidence type="ECO:0000256" key="2">
    <source>
        <dbReference type="SAM" id="Phobius"/>
    </source>
</evidence>
<dbReference type="RefSeq" id="XP_038065310.1">
    <property type="nucleotide sequence ID" value="XM_038209382.1"/>
</dbReference>
<dbReference type="PROSITE" id="PS50004">
    <property type="entry name" value="C2"/>
    <property type="match status" value="1"/>
</dbReference>
<dbReference type="Gene3D" id="2.60.40.150">
    <property type="entry name" value="C2 domain"/>
    <property type="match status" value="1"/>
</dbReference>
<reference evidence="4" key="1">
    <citation type="submission" date="2022-11" db="UniProtKB">
        <authorList>
            <consortium name="EnsemblMetazoa"/>
        </authorList>
    </citation>
    <scope>IDENTIFICATION</scope>
</reference>